<accession>A0A9D4BKL5</accession>
<dbReference type="EMBL" id="JAIWYP010000016">
    <property type="protein sequence ID" value="KAH3698272.1"/>
    <property type="molecule type" value="Genomic_DNA"/>
</dbReference>
<dbReference type="AlphaFoldDB" id="A0A9D4BKL5"/>
<sequence>MDLSVISVKIAAAFPNSHQFYYQVSHLNRCIDQLAFVFHHMDNTLSKTIKKVYTELWSYFSSPTVTSGSPENKPQPPIK</sequence>
<evidence type="ECO:0000313" key="1">
    <source>
        <dbReference type="EMBL" id="KAH3698272.1"/>
    </source>
</evidence>
<gene>
    <name evidence="1" type="ORF">DPMN_085791</name>
</gene>
<name>A0A9D4BKL5_DREPO</name>
<comment type="caution">
    <text evidence="1">The sequence shown here is derived from an EMBL/GenBank/DDBJ whole genome shotgun (WGS) entry which is preliminary data.</text>
</comment>
<organism evidence="1 2">
    <name type="scientific">Dreissena polymorpha</name>
    <name type="common">Zebra mussel</name>
    <name type="synonym">Mytilus polymorpha</name>
    <dbReference type="NCBI Taxonomy" id="45954"/>
    <lineage>
        <taxon>Eukaryota</taxon>
        <taxon>Metazoa</taxon>
        <taxon>Spiralia</taxon>
        <taxon>Lophotrochozoa</taxon>
        <taxon>Mollusca</taxon>
        <taxon>Bivalvia</taxon>
        <taxon>Autobranchia</taxon>
        <taxon>Heteroconchia</taxon>
        <taxon>Euheterodonta</taxon>
        <taxon>Imparidentia</taxon>
        <taxon>Neoheterodontei</taxon>
        <taxon>Myida</taxon>
        <taxon>Dreissenoidea</taxon>
        <taxon>Dreissenidae</taxon>
        <taxon>Dreissena</taxon>
    </lineage>
</organism>
<keyword evidence="2" id="KW-1185">Reference proteome</keyword>
<evidence type="ECO:0000313" key="2">
    <source>
        <dbReference type="Proteomes" id="UP000828390"/>
    </source>
</evidence>
<dbReference type="Proteomes" id="UP000828390">
    <property type="component" value="Unassembled WGS sequence"/>
</dbReference>
<reference evidence="1" key="1">
    <citation type="journal article" date="2019" name="bioRxiv">
        <title>The Genome of the Zebra Mussel, Dreissena polymorpha: A Resource for Invasive Species Research.</title>
        <authorList>
            <person name="McCartney M.A."/>
            <person name="Auch B."/>
            <person name="Kono T."/>
            <person name="Mallez S."/>
            <person name="Zhang Y."/>
            <person name="Obille A."/>
            <person name="Becker A."/>
            <person name="Abrahante J.E."/>
            <person name="Garbe J."/>
            <person name="Badalamenti J.P."/>
            <person name="Herman A."/>
            <person name="Mangelson H."/>
            <person name="Liachko I."/>
            <person name="Sullivan S."/>
            <person name="Sone E.D."/>
            <person name="Koren S."/>
            <person name="Silverstein K.A.T."/>
            <person name="Beckman K.B."/>
            <person name="Gohl D.M."/>
        </authorList>
    </citation>
    <scope>NUCLEOTIDE SEQUENCE</scope>
    <source>
        <strain evidence="1">Duluth1</strain>
        <tissue evidence="1">Whole animal</tissue>
    </source>
</reference>
<reference evidence="1" key="2">
    <citation type="submission" date="2020-11" db="EMBL/GenBank/DDBJ databases">
        <authorList>
            <person name="McCartney M.A."/>
            <person name="Auch B."/>
            <person name="Kono T."/>
            <person name="Mallez S."/>
            <person name="Becker A."/>
            <person name="Gohl D.M."/>
            <person name="Silverstein K.A.T."/>
            <person name="Koren S."/>
            <person name="Bechman K.B."/>
            <person name="Herman A."/>
            <person name="Abrahante J.E."/>
            <person name="Garbe J."/>
        </authorList>
    </citation>
    <scope>NUCLEOTIDE SEQUENCE</scope>
    <source>
        <strain evidence="1">Duluth1</strain>
        <tissue evidence="1">Whole animal</tissue>
    </source>
</reference>
<proteinExistence type="predicted"/>
<protein>
    <submittedName>
        <fullName evidence="1">Uncharacterized protein</fullName>
    </submittedName>
</protein>